<organism evidence="1 2">
    <name type="scientific">Chionoecetes opilio</name>
    <name type="common">Atlantic snow crab</name>
    <name type="synonym">Cancer opilio</name>
    <dbReference type="NCBI Taxonomy" id="41210"/>
    <lineage>
        <taxon>Eukaryota</taxon>
        <taxon>Metazoa</taxon>
        <taxon>Ecdysozoa</taxon>
        <taxon>Arthropoda</taxon>
        <taxon>Crustacea</taxon>
        <taxon>Multicrustacea</taxon>
        <taxon>Malacostraca</taxon>
        <taxon>Eumalacostraca</taxon>
        <taxon>Eucarida</taxon>
        <taxon>Decapoda</taxon>
        <taxon>Pleocyemata</taxon>
        <taxon>Brachyura</taxon>
        <taxon>Eubrachyura</taxon>
        <taxon>Majoidea</taxon>
        <taxon>Majidae</taxon>
        <taxon>Chionoecetes</taxon>
    </lineage>
</organism>
<dbReference type="PANTHER" id="PTHR37162:SF10">
    <property type="entry name" value="DUF4371 DOMAIN-CONTAINING PROTEIN"/>
    <property type="match status" value="1"/>
</dbReference>
<evidence type="ECO:0000313" key="2">
    <source>
        <dbReference type="Proteomes" id="UP000770661"/>
    </source>
</evidence>
<dbReference type="SUPFAM" id="SSF53098">
    <property type="entry name" value="Ribonuclease H-like"/>
    <property type="match status" value="1"/>
</dbReference>
<dbReference type="EMBL" id="JACEEZ010004794">
    <property type="protein sequence ID" value="KAG0726138.1"/>
    <property type="molecule type" value="Genomic_DNA"/>
</dbReference>
<sequence length="342" mass="38750">MSLSKKRKCHVNDSILKEFPFIRPGQDEAIAFCTLCNSSFTVGSGGRSSVVEHQQTKKHKAAITVRASVPSVTNFFKRVQPSQSEYDLAVQEGVFAYHTIRHNHSFRSMDCTALLNRKLYEPKFSCARTKCDAIVTNVFAPWAMTLLTEDLNQAEFVSLSVDCSYHGHVKLLPILVRYCKLQSACIETKLLDFVEMKEETSAEISEEILITVRRHSLEDKVVAFSADNTNTNFGGHNRAGRVNVHTKVKDSLQLEVIGLGCPAHIIHNTARTALDMVPLDVEYLLTKIFGYFHIFTVHVERLKTFCDFVGQEYYNILGHCNVRWLSMLPALERVLQMYAPLK</sequence>
<keyword evidence="2" id="KW-1185">Reference proteome</keyword>
<comment type="caution">
    <text evidence="1">The sequence shown here is derived from an EMBL/GenBank/DDBJ whole genome shotgun (WGS) entry which is preliminary data.</text>
</comment>
<gene>
    <name evidence="1" type="ORF">GWK47_037207</name>
</gene>
<dbReference type="PANTHER" id="PTHR37162">
    <property type="entry name" value="HAT FAMILY DIMERISATION DOMAINCONTAINING PROTEIN-RELATED"/>
    <property type="match status" value="1"/>
</dbReference>
<dbReference type="InterPro" id="IPR012337">
    <property type="entry name" value="RNaseH-like_sf"/>
</dbReference>
<evidence type="ECO:0000313" key="1">
    <source>
        <dbReference type="EMBL" id="KAG0726138.1"/>
    </source>
</evidence>
<name>A0A8J5CMQ2_CHIOP</name>
<protein>
    <submittedName>
        <fullName evidence="1">Uncharacterized protein</fullName>
    </submittedName>
</protein>
<dbReference type="AlphaFoldDB" id="A0A8J5CMQ2"/>
<proteinExistence type="predicted"/>
<dbReference type="OrthoDB" id="10033706at2759"/>
<reference evidence="1" key="1">
    <citation type="submission" date="2020-07" db="EMBL/GenBank/DDBJ databases">
        <title>The High-quality genome of the commercially important snow crab, Chionoecetes opilio.</title>
        <authorList>
            <person name="Jeong J.-H."/>
            <person name="Ryu S."/>
        </authorList>
    </citation>
    <scope>NUCLEOTIDE SEQUENCE</scope>
    <source>
        <strain evidence="1">MADBK_172401_WGS</strain>
        <tissue evidence="1">Digestive gland</tissue>
    </source>
</reference>
<dbReference type="Proteomes" id="UP000770661">
    <property type="component" value="Unassembled WGS sequence"/>
</dbReference>
<accession>A0A8J5CMQ2</accession>